<organism evidence="9 10">
    <name type="scientific">Thermasporomyces composti</name>
    <dbReference type="NCBI Taxonomy" id="696763"/>
    <lineage>
        <taxon>Bacteria</taxon>
        <taxon>Bacillati</taxon>
        <taxon>Actinomycetota</taxon>
        <taxon>Actinomycetes</taxon>
        <taxon>Propionibacteriales</taxon>
        <taxon>Nocardioidaceae</taxon>
        <taxon>Thermasporomyces</taxon>
    </lineage>
</organism>
<protein>
    <submittedName>
        <fullName evidence="9">Undecaprenyl-phosphate galactose phosphotransferase WbaP/exopolysaccharide biosynthesis polyprenyl glycosylphosphotransferase</fullName>
    </submittedName>
</protein>
<dbReference type="Proteomes" id="UP000256485">
    <property type="component" value="Unassembled WGS sequence"/>
</dbReference>
<keyword evidence="5 7" id="KW-1133">Transmembrane helix</keyword>
<gene>
    <name evidence="9" type="ORF">DFJ64_1528</name>
</gene>
<feature type="transmembrane region" description="Helical" evidence="7">
    <location>
        <begin position="290"/>
        <end position="311"/>
    </location>
</feature>
<dbReference type="PANTHER" id="PTHR30576:SF10">
    <property type="entry name" value="SLL5057 PROTEIN"/>
    <property type="match status" value="1"/>
</dbReference>
<proteinExistence type="inferred from homology"/>
<dbReference type="PANTHER" id="PTHR30576">
    <property type="entry name" value="COLANIC BIOSYNTHESIS UDP-GLUCOSE LIPID CARRIER TRANSFERASE"/>
    <property type="match status" value="1"/>
</dbReference>
<reference evidence="9 10" key="1">
    <citation type="submission" date="2018-08" db="EMBL/GenBank/DDBJ databases">
        <title>Sequencing the genomes of 1000 actinobacteria strains.</title>
        <authorList>
            <person name="Klenk H.-P."/>
        </authorList>
    </citation>
    <scope>NUCLEOTIDE SEQUENCE [LARGE SCALE GENOMIC DNA]</scope>
    <source>
        <strain evidence="9 10">DSM 22891</strain>
    </source>
</reference>
<keyword evidence="3 9" id="KW-0808">Transferase</keyword>
<name>A0A3D9V334_THECX</name>
<dbReference type="NCBIfam" id="TIGR03025">
    <property type="entry name" value="EPS_sugtrans"/>
    <property type="match status" value="1"/>
</dbReference>
<keyword evidence="6 7" id="KW-0472">Membrane</keyword>
<dbReference type="Pfam" id="PF02397">
    <property type="entry name" value="Bac_transf"/>
    <property type="match status" value="1"/>
</dbReference>
<comment type="subcellular location">
    <subcellularLocation>
        <location evidence="1">Membrane</location>
        <topology evidence="1">Multi-pass membrane protein</topology>
    </subcellularLocation>
</comment>
<feature type="transmembrane region" description="Helical" evidence="7">
    <location>
        <begin position="50"/>
        <end position="73"/>
    </location>
</feature>
<dbReference type="GO" id="GO:0016020">
    <property type="term" value="C:membrane"/>
    <property type="evidence" value="ECO:0007669"/>
    <property type="project" value="UniProtKB-SubCell"/>
</dbReference>
<keyword evidence="10" id="KW-1185">Reference proteome</keyword>
<comment type="similarity">
    <text evidence="2">Belongs to the bacterial sugar transferase family.</text>
</comment>
<keyword evidence="4 7" id="KW-0812">Transmembrane</keyword>
<dbReference type="RefSeq" id="WP_245941002.1">
    <property type="nucleotide sequence ID" value="NZ_QTUC01000001.1"/>
</dbReference>
<evidence type="ECO:0000313" key="9">
    <source>
        <dbReference type="EMBL" id="REF36128.1"/>
    </source>
</evidence>
<dbReference type="InterPro" id="IPR003362">
    <property type="entry name" value="Bact_transf"/>
</dbReference>
<dbReference type="EMBL" id="QTUC01000001">
    <property type="protein sequence ID" value="REF36128.1"/>
    <property type="molecule type" value="Genomic_DNA"/>
</dbReference>
<dbReference type="GO" id="GO:0016780">
    <property type="term" value="F:phosphotransferase activity, for other substituted phosphate groups"/>
    <property type="evidence" value="ECO:0007669"/>
    <property type="project" value="TreeGrafter"/>
</dbReference>
<evidence type="ECO:0000256" key="3">
    <source>
        <dbReference type="ARBA" id="ARBA00022679"/>
    </source>
</evidence>
<evidence type="ECO:0000259" key="8">
    <source>
        <dbReference type="Pfam" id="PF02397"/>
    </source>
</evidence>
<dbReference type="InterPro" id="IPR017475">
    <property type="entry name" value="EPS_sugar_tfrase"/>
</dbReference>
<evidence type="ECO:0000256" key="7">
    <source>
        <dbReference type="SAM" id="Phobius"/>
    </source>
</evidence>
<evidence type="ECO:0000256" key="1">
    <source>
        <dbReference type="ARBA" id="ARBA00004141"/>
    </source>
</evidence>
<feature type="transmembrane region" description="Helical" evidence="7">
    <location>
        <begin position="113"/>
        <end position="133"/>
    </location>
</feature>
<feature type="domain" description="Bacterial sugar transferase" evidence="8">
    <location>
        <begin position="285"/>
        <end position="472"/>
    </location>
</feature>
<dbReference type="Gene3D" id="3.40.50.720">
    <property type="entry name" value="NAD(P)-binding Rossmann-like Domain"/>
    <property type="match status" value="1"/>
</dbReference>
<dbReference type="Pfam" id="PF13727">
    <property type="entry name" value="CoA_binding_3"/>
    <property type="match status" value="1"/>
</dbReference>
<comment type="caution">
    <text evidence="9">The sequence shown here is derived from an EMBL/GenBank/DDBJ whole genome shotgun (WGS) entry which is preliminary data.</text>
</comment>
<evidence type="ECO:0000256" key="4">
    <source>
        <dbReference type="ARBA" id="ARBA00022692"/>
    </source>
</evidence>
<feature type="transmembrane region" description="Helical" evidence="7">
    <location>
        <begin position="85"/>
        <end position="107"/>
    </location>
</feature>
<evidence type="ECO:0000313" key="10">
    <source>
        <dbReference type="Proteomes" id="UP000256485"/>
    </source>
</evidence>
<evidence type="ECO:0000256" key="2">
    <source>
        <dbReference type="ARBA" id="ARBA00006464"/>
    </source>
</evidence>
<sequence length="478" mass="52300">MRRLRLFATTVAALDLVLLVLAGLGAAISRFGGLESPIAGAWRGANFGGVPYTVVAVVLALTWVTVLAFRGSYSTRIFGSGTEEYKLVVSGSFLTAGIVAIICYLGKIDLSRGFIATAFPLGTVLLVAGRWVARKWLHAQRRRNRLVHRVLLVGMPAGVAELLEIIRREPQMGYSVVGACLPRLSKDPGDEVADQGVPILGYLDDVPSAVLRSGADTVVVSALPGRSSRLLRRLSWSLEGLGVDLVVVPSLTDVAGPRIHVRPVAGLPLLHVEEPEFTGARRLVKRIFDWVGAAILLVLSLPLFAVIAIAIKLDDRGPVFLRQTRVGVHGKEFPCFKFRSMVVDAEERLAELQAYNEVDGVLFKMKNDPRVTRVGRVIRRLSLDELPQLINVLRGEMSLVGPRPPLPREVAQYGEDVRRRLLVRPGITGLWQVSGRSNLSWDDSVRLDLYYVENWSLSTDLVILAKTVGAVLSRDGAY</sequence>
<evidence type="ECO:0000256" key="5">
    <source>
        <dbReference type="ARBA" id="ARBA00022989"/>
    </source>
</evidence>
<evidence type="ECO:0000256" key="6">
    <source>
        <dbReference type="ARBA" id="ARBA00023136"/>
    </source>
</evidence>
<accession>A0A3D9V334</accession>
<dbReference type="AlphaFoldDB" id="A0A3D9V334"/>